<dbReference type="PANTHER" id="PTHR42881:SF2">
    <property type="entry name" value="PROLYL ENDOPEPTIDASE"/>
    <property type="match status" value="1"/>
</dbReference>
<dbReference type="InterPro" id="IPR001375">
    <property type="entry name" value="Peptidase_S9_cat"/>
</dbReference>
<dbReference type="Proteomes" id="UP000233750">
    <property type="component" value="Unassembled WGS sequence"/>
</dbReference>
<proteinExistence type="predicted"/>
<dbReference type="AlphaFoldDB" id="A0A2N3WRC8"/>
<evidence type="ECO:0000256" key="4">
    <source>
        <dbReference type="ARBA" id="ARBA00022801"/>
    </source>
</evidence>
<evidence type="ECO:0000313" key="8">
    <source>
        <dbReference type="EMBL" id="PKV96426.1"/>
    </source>
</evidence>
<evidence type="ECO:0000256" key="5">
    <source>
        <dbReference type="ARBA" id="ARBA00022825"/>
    </source>
</evidence>
<comment type="caution">
    <text evidence="8">The sequence shown here is derived from an EMBL/GenBank/DDBJ whole genome shotgun (WGS) entry which is preliminary data.</text>
</comment>
<dbReference type="GO" id="GO:0004252">
    <property type="term" value="F:serine-type endopeptidase activity"/>
    <property type="evidence" value="ECO:0007669"/>
    <property type="project" value="UniProtKB-EC"/>
</dbReference>
<evidence type="ECO:0000259" key="6">
    <source>
        <dbReference type="Pfam" id="PF00326"/>
    </source>
</evidence>
<evidence type="ECO:0000256" key="1">
    <source>
        <dbReference type="ARBA" id="ARBA00001070"/>
    </source>
</evidence>
<dbReference type="Gene3D" id="3.40.50.1820">
    <property type="entry name" value="alpha/beta hydrolase"/>
    <property type="match status" value="1"/>
</dbReference>
<dbReference type="PRINTS" id="PR00862">
    <property type="entry name" value="PROLIGOPTASE"/>
</dbReference>
<evidence type="ECO:0000256" key="3">
    <source>
        <dbReference type="ARBA" id="ARBA00022670"/>
    </source>
</evidence>
<dbReference type="InterPro" id="IPR051167">
    <property type="entry name" value="Prolyl_oligopep/macrocyclase"/>
</dbReference>
<dbReference type="GO" id="GO:0006508">
    <property type="term" value="P:proteolysis"/>
    <property type="evidence" value="ECO:0007669"/>
    <property type="project" value="UniProtKB-KW"/>
</dbReference>
<feature type="domain" description="Peptidase S9A N-terminal" evidence="7">
    <location>
        <begin position="12"/>
        <end position="358"/>
    </location>
</feature>
<comment type="catalytic activity">
    <reaction evidence="1">
        <text>Hydrolysis of Pro-|-Xaa &gt;&gt; Ala-|-Xaa in oligopeptides.</text>
        <dbReference type="EC" id="3.4.21.26"/>
    </reaction>
</comment>
<keyword evidence="4" id="KW-0378">Hydrolase</keyword>
<dbReference type="GO" id="GO:0070012">
    <property type="term" value="F:oligopeptidase activity"/>
    <property type="evidence" value="ECO:0007669"/>
    <property type="project" value="TreeGrafter"/>
</dbReference>
<dbReference type="EMBL" id="PJMY01000003">
    <property type="protein sequence ID" value="PKV96426.1"/>
    <property type="molecule type" value="Genomic_DNA"/>
</dbReference>
<dbReference type="EC" id="3.4.21.26" evidence="2"/>
<keyword evidence="5" id="KW-0720">Serine protease</keyword>
<protein>
    <recommendedName>
        <fullName evidence="2">prolyl oligopeptidase</fullName>
        <ecNumber evidence="2">3.4.21.26</ecNumber>
    </recommendedName>
</protein>
<dbReference type="InterPro" id="IPR023302">
    <property type="entry name" value="Pept_S9A_N"/>
</dbReference>
<dbReference type="InterPro" id="IPR029058">
    <property type="entry name" value="AB_hydrolase_fold"/>
</dbReference>
<sequence>MEPRPLTKNVGGVTFDDPYAHLHDDTPEALAWQWEQDDIARRTAEASPNFAPVRDRLLDLDPGDRFVAAPRRAGGTWFSVGKDGGEQALVTQDDLAGPQRVIDTASAIAAREGASLASLFDAAPSPRGTYVAAPVMLDGDTIGPWIVYEVASGKPLYATPPAPHIHAQPGWLPDESGFWMADRTSDGRHRLRFHPVAPGTAPRPEVVLSAEQVAVQHPALTAQISPDGRRALLVSEPHEHVALGMFDLEALTVQPFLPDGWTGECDGSWLDDETYVARVTGDGSRGQVEAIPVATSRDRTTWRTLVPAGEGFLNWAGIVGGRLYVGDLVDVSQRVRVVDLDSGAAATLPLPAPCDLPSMMVSRCIRPTEAFAFTHTTFTQSTAMMWHDPATGVLSCARQPAVELPDTVVERCFATSRDGTRVPYFLVRRTDIEPKEPLPCLVHAYGGFNISLLPQFPREYVPFIEAGGVFVQASLRGGGEYGRAWHDAGRLVHKQNVFDDLAAVAQSLIEDGVSSPAHLAFQGESNGGLLAGVAAVQQPGLWRAVAPVSPLLDLMEAFPDTGESSVMLAVVHEDYGDVSDAEDAKRIFAWSPYHNIKPGVVYPAVYQVFGESDPACRPFHGRKFTARLRAADAGGRPIHLRVWRNTGHTTLDPAQACAYTAEWLSFLMDQVGLRHPGATRTEGSA</sequence>
<dbReference type="GO" id="GO:0005829">
    <property type="term" value="C:cytosol"/>
    <property type="evidence" value="ECO:0007669"/>
    <property type="project" value="TreeGrafter"/>
</dbReference>
<keyword evidence="3" id="KW-0645">Protease</keyword>
<dbReference type="Gene3D" id="2.130.10.120">
    <property type="entry name" value="Prolyl oligopeptidase, N-terminal domain"/>
    <property type="match status" value="1"/>
</dbReference>
<feature type="domain" description="Peptidase S9 prolyl oligopeptidase catalytic" evidence="6">
    <location>
        <begin position="456"/>
        <end position="672"/>
    </location>
</feature>
<dbReference type="InterPro" id="IPR002470">
    <property type="entry name" value="Peptidase_S9A"/>
</dbReference>
<evidence type="ECO:0000259" key="7">
    <source>
        <dbReference type="Pfam" id="PF02897"/>
    </source>
</evidence>
<evidence type="ECO:0000256" key="2">
    <source>
        <dbReference type="ARBA" id="ARBA00011897"/>
    </source>
</evidence>
<gene>
    <name evidence="8" type="ORF">ATK30_7373</name>
</gene>
<keyword evidence="9" id="KW-1185">Reference proteome</keyword>
<name>A0A2N3WRC8_9PSEU</name>
<dbReference type="SUPFAM" id="SSF53474">
    <property type="entry name" value="alpha/beta-Hydrolases"/>
    <property type="match status" value="1"/>
</dbReference>
<reference evidence="8 9" key="1">
    <citation type="submission" date="2017-12" db="EMBL/GenBank/DDBJ databases">
        <title>Sequencing the genomes of 1000 Actinobacteria strains.</title>
        <authorList>
            <person name="Klenk H.-P."/>
        </authorList>
    </citation>
    <scope>NUCLEOTIDE SEQUENCE [LARGE SCALE GENOMIC DNA]</scope>
    <source>
        <strain evidence="8 9">DSM 45165</strain>
    </source>
</reference>
<dbReference type="Pfam" id="PF00326">
    <property type="entry name" value="Peptidase_S9"/>
    <property type="match status" value="1"/>
</dbReference>
<evidence type="ECO:0000313" key="9">
    <source>
        <dbReference type="Proteomes" id="UP000233750"/>
    </source>
</evidence>
<dbReference type="Pfam" id="PF02897">
    <property type="entry name" value="Peptidase_S9_N"/>
    <property type="match status" value="1"/>
</dbReference>
<accession>A0A2N3WRC8</accession>
<organism evidence="8 9">
    <name type="scientific">Amycolatopsis echigonensis</name>
    <dbReference type="NCBI Taxonomy" id="2576905"/>
    <lineage>
        <taxon>Bacteria</taxon>
        <taxon>Bacillati</taxon>
        <taxon>Actinomycetota</taxon>
        <taxon>Actinomycetes</taxon>
        <taxon>Pseudonocardiales</taxon>
        <taxon>Pseudonocardiaceae</taxon>
        <taxon>Amycolatopsis</taxon>
    </lineage>
</organism>
<dbReference type="SUPFAM" id="SSF50993">
    <property type="entry name" value="Peptidase/esterase 'gauge' domain"/>
    <property type="match status" value="1"/>
</dbReference>
<dbReference type="PANTHER" id="PTHR42881">
    <property type="entry name" value="PROLYL ENDOPEPTIDASE"/>
    <property type="match status" value="1"/>
</dbReference>